<feature type="transmembrane region" description="Helical" evidence="8">
    <location>
        <begin position="248"/>
        <end position="272"/>
    </location>
</feature>
<dbReference type="SMR" id="A0A5B9R434"/>
<dbReference type="GO" id="GO:0008137">
    <property type="term" value="F:NADH dehydrogenase (ubiquinone) activity"/>
    <property type="evidence" value="ECO:0007669"/>
    <property type="project" value="UniProtKB-EC"/>
</dbReference>
<feature type="transmembrane region" description="Helical" evidence="8">
    <location>
        <begin position="130"/>
        <end position="154"/>
    </location>
</feature>
<keyword evidence="7 9" id="KW-0496">Mitochondrion</keyword>
<feature type="transmembrane region" description="Helical" evidence="8">
    <location>
        <begin position="96"/>
        <end position="118"/>
    </location>
</feature>
<dbReference type="InterPro" id="IPR001694">
    <property type="entry name" value="NADH_UbQ_OxRdtase_su1/FPO"/>
</dbReference>
<dbReference type="HAMAP" id="MF_01350">
    <property type="entry name" value="NDH1_NuoH"/>
    <property type="match status" value="1"/>
</dbReference>
<comment type="catalytic activity">
    <reaction evidence="7">
        <text>a ubiquinone + NADH + 5 H(+)(in) = a ubiquinol + NAD(+) + 4 H(+)(out)</text>
        <dbReference type="Rhea" id="RHEA:29091"/>
        <dbReference type="Rhea" id="RHEA-COMP:9565"/>
        <dbReference type="Rhea" id="RHEA-COMP:9566"/>
        <dbReference type="ChEBI" id="CHEBI:15378"/>
        <dbReference type="ChEBI" id="CHEBI:16389"/>
        <dbReference type="ChEBI" id="CHEBI:17976"/>
        <dbReference type="ChEBI" id="CHEBI:57540"/>
        <dbReference type="ChEBI" id="CHEBI:57945"/>
        <dbReference type="EC" id="7.1.1.2"/>
    </reaction>
</comment>
<proteinExistence type="inferred from homology"/>
<dbReference type="EMBL" id="MK878592">
    <property type="protein sequence ID" value="QEG54846.1"/>
    <property type="molecule type" value="Genomic_DNA"/>
</dbReference>
<sequence length="344" mass="37917">MLLLLTIICITVPVLLSVAFFTLAERQVMASMQRRSGPNVTGVFGILQAFADGLKLGIKEPLIPEISATGAFTAAPMIGFILSMITYGGIFISDSAFQGLVLMALSSLGVYGILLAGWSSNSKYAFLGCLRTVSLMISYELGFGAALLSISLFLTDSTGMKSLNFGSIRDIPYSTISFGDYIPFYNNINYVNTYPSISLNLPLFALLPLCIIFLICILAETKRVPFDLPEAEAELVAGYNVEYSSLGFALFFISEYANMISMSIVAIIYFFPTYTVWGPNSINNVFGTILNTALTLLILFFGYIWVRGTLPRYRYDAFLRLGWKALLPLSLSLYGLYAVFDYIY</sequence>
<keyword evidence="4 8" id="KW-1133">Transmembrane helix</keyword>
<dbReference type="PANTHER" id="PTHR11432:SF3">
    <property type="entry name" value="NADH-UBIQUINONE OXIDOREDUCTASE CHAIN 1"/>
    <property type="match status" value="1"/>
</dbReference>
<dbReference type="EC" id="7.1.1.2" evidence="7"/>
<geneLocation type="mitochondrion" evidence="9"/>
<comment type="subcellular location">
    <subcellularLocation>
        <location evidence="6">Cell membrane</location>
        <topology evidence="6">Multi-pass membrane protein</topology>
    </subcellularLocation>
    <subcellularLocation>
        <location evidence="1">Membrane</location>
        <topology evidence="1">Multi-pass membrane protein</topology>
    </subcellularLocation>
</comment>
<organism evidence="9">
    <name type="scientific">Haematococcus lacustris</name>
    <name type="common">Green alga</name>
    <name type="synonym">Haematococcus pluvialis</name>
    <dbReference type="NCBI Taxonomy" id="44745"/>
    <lineage>
        <taxon>Eukaryota</taxon>
        <taxon>Viridiplantae</taxon>
        <taxon>Chlorophyta</taxon>
        <taxon>core chlorophytes</taxon>
        <taxon>Chlorophyceae</taxon>
        <taxon>CS clade</taxon>
        <taxon>Chlamydomonadales</taxon>
        <taxon>Haematococcaceae</taxon>
        <taxon>Haematococcus</taxon>
    </lineage>
</organism>
<dbReference type="GO" id="GO:0009060">
    <property type="term" value="P:aerobic respiration"/>
    <property type="evidence" value="ECO:0007669"/>
    <property type="project" value="TreeGrafter"/>
</dbReference>
<dbReference type="InterPro" id="IPR018086">
    <property type="entry name" value="NADH_UbQ_OxRdtase_su1_CS"/>
</dbReference>
<dbReference type="AlphaFoldDB" id="A0A5B9R434"/>
<feature type="transmembrane region" description="Helical" evidence="8">
    <location>
        <begin position="284"/>
        <end position="306"/>
    </location>
</feature>
<feature type="transmembrane region" description="Helical" evidence="8">
    <location>
        <begin position="199"/>
        <end position="219"/>
    </location>
</feature>
<evidence type="ECO:0000256" key="3">
    <source>
        <dbReference type="ARBA" id="ARBA00022692"/>
    </source>
</evidence>
<keyword evidence="3 6" id="KW-0812">Transmembrane</keyword>
<evidence type="ECO:0000256" key="4">
    <source>
        <dbReference type="ARBA" id="ARBA00022989"/>
    </source>
</evidence>
<dbReference type="GO" id="GO:0003954">
    <property type="term" value="F:NADH dehydrogenase activity"/>
    <property type="evidence" value="ECO:0007669"/>
    <property type="project" value="TreeGrafter"/>
</dbReference>
<dbReference type="Pfam" id="PF00146">
    <property type="entry name" value="NADHdh"/>
    <property type="match status" value="1"/>
</dbReference>
<evidence type="ECO:0000256" key="5">
    <source>
        <dbReference type="ARBA" id="ARBA00023136"/>
    </source>
</evidence>
<dbReference type="PROSITE" id="PS00667">
    <property type="entry name" value="COMPLEX1_ND1_1"/>
    <property type="match status" value="1"/>
</dbReference>
<keyword evidence="7" id="KW-0830">Ubiquinone</keyword>
<name>A0A5B9R434_HAELA</name>
<protein>
    <recommendedName>
        <fullName evidence="7">NADH-ubiquinone oxidoreductase chain 1</fullName>
        <ecNumber evidence="7">7.1.1.2</ecNumber>
    </recommendedName>
</protein>
<evidence type="ECO:0000256" key="6">
    <source>
        <dbReference type="RuleBase" id="RU000471"/>
    </source>
</evidence>
<evidence type="ECO:0000256" key="8">
    <source>
        <dbReference type="SAM" id="Phobius"/>
    </source>
</evidence>
<evidence type="ECO:0000256" key="1">
    <source>
        <dbReference type="ARBA" id="ARBA00004141"/>
    </source>
</evidence>
<accession>A0A5B9R434</accession>
<keyword evidence="6" id="KW-0520">NAD</keyword>
<dbReference type="PANTHER" id="PTHR11432">
    <property type="entry name" value="NADH DEHYDROGENASE SUBUNIT 1"/>
    <property type="match status" value="1"/>
</dbReference>
<feature type="transmembrane region" description="Helical" evidence="8">
    <location>
        <begin position="70"/>
        <end position="90"/>
    </location>
</feature>
<evidence type="ECO:0000256" key="7">
    <source>
        <dbReference type="RuleBase" id="RU000473"/>
    </source>
</evidence>
<feature type="transmembrane region" description="Helical" evidence="8">
    <location>
        <begin position="318"/>
        <end position="340"/>
    </location>
</feature>
<gene>
    <name evidence="9" type="primary">nad1</name>
</gene>
<keyword evidence="5 8" id="KW-0472">Membrane</keyword>
<dbReference type="GeneID" id="41793690"/>
<evidence type="ECO:0000313" key="9">
    <source>
        <dbReference type="EMBL" id="QEG54846.1"/>
    </source>
</evidence>
<dbReference type="PROSITE" id="PS00668">
    <property type="entry name" value="COMPLEX1_ND1_2"/>
    <property type="match status" value="1"/>
</dbReference>
<comment type="similarity">
    <text evidence="2 6">Belongs to the complex I subunit 1 family.</text>
</comment>
<dbReference type="GO" id="GO:0005886">
    <property type="term" value="C:plasma membrane"/>
    <property type="evidence" value="ECO:0007669"/>
    <property type="project" value="UniProtKB-SubCell"/>
</dbReference>
<dbReference type="RefSeq" id="YP_009690014.1">
    <property type="nucleotide sequence ID" value="NC_044670.1"/>
</dbReference>
<evidence type="ECO:0000256" key="2">
    <source>
        <dbReference type="ARBA" id="ARBA00010535"/>
    </source>
</evidence>
<reference evidence="9" key="1">
    <citation type="journal article" date="2019" name="Curr. Biol.">
        <title>The mitochondrial and chloroplast genomes of the green alga Haematococcus are made up of nearly identical repetitive sequences.</title>
        <authorList>
            <person name="Zhang X."/>
            <person name="Bauman N."/>
            <person name="Brown R."/>
            <person name="Richardson T.H."/>
            <person name="Akella S."/>
            <person name="Hann E."/>
            <person name="Morey R."/>
            <person name="Smith D.R."/>
        </authorList>
    </citation>
    <scope>NUCLEOTIDE SEQUENCE</scope>
    <source>
        <strain evidence="9">UTEX 2505</strain>
    </source>
</reference>